<accession>A0A1X7TR25</accession>
<organism evidence="2">
    <name type="scientific">Amphimedon queenslandica</name>
    <name type="common">Sponge</name>
    <dbReference type="NCBI Taxonomy" id="400682"/>
    <lineage>
        <taxon>Eukaryota</taxon>
        <taxon>Metazoa</taxon>
        <taxon>Porifera</taxon>
        <taxon>Demospongiae</taxon>
        <taxon>Heteroscleromorpha</taxon>
        <taxon>Haplosclerida</taxon>
        <taxon>Niphatidae</taxon>
        <taxon>Amphimedon</taxon>
    </lineage>
</organism>
<evidence type="ECO:0000256" key="1">
    <source>
        <dbReference type="SAM" id="MobiDB-lite"/>
    </source>
</evidence>
<proteinExistence type="predicted"/>
<feature type="region of interest" description="Disordered" evidence="1">
    <location>
        <begin position="52"/>
        <end position="73"/>
    </location>
</feature>
<dbReference type="EnsemblMetazoa" id="Aqu2.1.17594_001">
    <property type="protein sequence ID" value="Aqu2.1.17594_001"/>
    <property type="gene ID" value="Aqu2.1.17594"/>
</dbReference>
<reference evidence="2" key="1">
    <citation type="submission" date="2017-05" db="UniProtKB">
        <authorList>
            <consortium name="EnsemblMetazoa"/>
        </authorList>
    </citation>
    <scope>IDENTIFICATION</scope>
</reference>
<protein>
    <submittedName>
        <fullName evidence="2">Uncharacterized protein</fullName>
    </submittedName>
</protein>
<sequence length="116" mass="13107">MREFGERTQILKDLEAAWLHGKKFSLVSLEPDYEVQETTSDVEMAIDFQEETQVTDIQPKPAGETSSSLPTPLFQIQSMKLPPIMRKRGCLIGNERTTIGLPCKRQRKVSSTNPIS</sequence>
<dbReference type="AlphaFoldDB" id="A0A1X7TR25"/>
<name>A0A1X7TR25_AMPQE</name>
<dbReference type="InParanoid" id="A0A1X7TR25"/>
<evidence type="ECO:0000313" key="2">
    <source>
        <dbReference type="EnsemblMetazoa" id="Aqu2.1.17594_001"/>
    </source>
</evidence>
<feature type="compositionally biased region" description="Polar residues" evidence="1">
    <location>
        <begin position="64"/>
        <end position="73"/>
    </location>
</feature>